<reference evidence="1" key="2">
    <citation type="journal article" date="2015" name="Fish Shellfish Immunol.">
        <title>Early steps in the European eel (Anguilla anguilla)-Vibrio vulnificus interaction in the gills: Role of the RtxA13 toxin.</title>
        <authorList>
            <person name="Callol A."/>
            <person name="Pajuelo D."/>
            <person name="Ebbesson L."/>
            <person name="Teles M."/>
            <person name="MacKenzie S."/>
            <person name="Amaro C."/>
        </authorList>
    </citation>
    <scope>NUCLEOTIDE SEQUENCE</scope>
</reference>
<accession>A0A0E9WK64</accession>
<proteinExistence type="predicted"/>
<evidence type="ECO:0000313" key="1">
    <source>
        <dbReference type="EMBL" id="JAH89868.1"/>
    </source>
</evidence>
<name>A0A0E9WK64_ANGAN</name>
<protein>
    <submittedName>
        <fullName evidence="1">Uncharacterized protein</fullName>
    </submittedName>
</protein>
<sequence length="71" mass="8428">MEGQQRCSQHKLNRDIYLLLSHDLSRPSRRGSSPGSTHRKYIFLSKLKKFIKRFLAPFEITLFPNNYISIF</sequence>
<dbReference type="AlphaFoldDB" id="A0A0E9WK64"/>
<reference evidence="1" key="1">
    <citation type="submission" date="2014-11" db="EMBL/GenBank/DDBJ databases">
        <authorList>
            <person name="Amaro Gonzalez C."/>
        </authorList>
    </citation>
    <scope>NUCLEOTIDE SEQUENCE</scope>
</reference>
<organism evidence="1">
    <name type="scientific">Anguilla anguilla</name>
    <name type="common">European freshwater eel</name>
    <name type="synonym">Muraena anguilla</name>
    <dbReference type="NCBI Taxonomy" id="7936"/>
    <lineage>
        <taxon>Eukaryota</taxon>
        <taxon>Metazoa</taxon>
        <taxon>Chordata</taxon>
        <taxon>Craniata</taxon>
        <taxon>Vertebrata</taxon>
        <taxon>Euteleostomi</taxon>
        <taxon>Actinopterygii</taxon>
        <taxon>Neopterygii</taxon>
        <taxon>Teleostei</taxon>
        <taxon>Anguilliformes</taxon>
        <taxon>Anguillidae</taxon>
        <taxon>Anguilla</taxon>
    </lineage>
</organism>
<dbReference type="EMBL" id="GBXM01018709">
    <property type="protein sequence ID" value="JAH89868.1"/>
    <property type="molecule type" value="Transcribed_RNA"/>
</dbReference>